<dbReference type="STRING" id="1416778.SAMN05443633_102273"/>
<dbReference type="SUPFAM" id="SSF51735">
    <property type="entry name" value="NAD(P)-binding Rossmann-fold domains"/>
    <property type="match status" value="1"/>
</dbReference>
<dbReference type="InterPro" id="IPR028939">
    <property type="entry name" value="P5C_Rdtase_cat_N"/>
</dbReference>
<dbReference type="Pfam" id="PF03807">
    <property type="entry name" value="F420_oxidored"/>
    <property type="match status" value="1"/>
</dbReference>
<dbReference type="Proteomes" id="UP000184518">
    <property type="component" value="Unassembled WGS sequence"/>
</dbReference>
<name>A0A1M4X9Q3_9FLAO</name>
<dbReference type="PANTHER" id="PTHR14239">
    <property type="entry name" value="DUDULIN-RELATED"/>
    <property type="match status" value="1"/>
</dbReference>
<organism evidence="3 4">
    <name type="scientific">Chryseobacterium arachidis</name>
    <dbReference type="NCBI Taxonomy" id="1416778"/>
    <lineage>
        <taxon>Bacteria</taxon>
        <taxon>Pseudomonadati</taxon>
        <taxon>Bacteroidota</taxon>
        <taxon>Flavobacteriia</taxon>
        <taxon>Flavobacteriales</taxon>
        <taxon>Weeksellaceae</taxon>
        <taxon>Chryseobacterium group</taxon>
        <taxon>Chryseobacterium</taxon>
    </lineage>
</organism>
<dbReference type="RefSeq" id="WP_072954267.1">
    <property type="nucleotide sequence ID" value="NZ_FQUT01000002.1"/>
</dbReference>
<sequence>MKIGIIGTGPIGSTLAKKLGNAGHEIKVTSKSSEHELSETAKKLGVGHSSLQNIAKDVDIVIVAIPTSAIPTLPKNLFEGISDKVIVVDTSNYYPTRDGIMPVFDNQLESVWVSEQLGRPVVKAFNNLLAYSLENEGRPNAEDNRVAMAISGDDENAKKIISQLIDEVGFDAVDSGNLSESWRHQPGMPSYCTELNAKELTLALADKDEIKRQAATLRDKSMEIFISLTEPPTHEYVLNILRSLFPTNPKR</sequence>
<accession>A0A1M4X9Q3</accession>
<evidence type="ECO:0000313" key="4">
    <source>
        <dbReference type="Proteomes" id="UP000184518"/>
    </source>
</evidence>
<dbReference type="EMBL" id="FQUT01000002">
    <property type="protein sequence ID" value="SHE90250.1"/>
    <property type="molecule type" value="Genomic_DNA"/>
</dbReference>
<gene>
    <name evidence="3" type="ORF">SAMN05443633_102273</name>
</gene>
<dbReference type="InterPro" id="IPR051267">
    <property type="entry name" value="STEAP_metalloreductase"/>
</dbReference>
<keyword evidence="1" id="KW-0560">Oxidoreductase</keyword>
<dbReference type="InterPro" id="IPR036291">
    <property type="entry name" value="NAD(P)-bd_dom_sf"/>
</dbReference>
<dbReference type="AlphaFoldDB" id="A0A1M4X9Q3"/>
<protein>
    <recommendedName>
        <fullName evidence="2">Pyrroline-5-carboxylate reductase catalytic N-terminal domain-containing protein</fullName>
    </recommendedName>
</protein>
<dbReference type="OrthoDB" id="9786864at2"/>
<reference evidence="4" key="1">
    <citation type="submission" date="2016-11" db="EMBL/GenBank/DDBJ databases">
        <authorList>
            <person name="Varghese N."/>
            <person name="Submissions S."/>
        </authorList>
    </citation>
    <scope>NUCLEOTIDE SEQUENCE [LARGE SCALE GENOMIC DNA]</scope>
    <source>
        <strain evidence="4">DSM 27619</strain>
    </source>
</reference>
<evidence type="ECO:0000313" key="3">
    <source>
        <dbReference type="EMBL" id="SHE90250.1"/>
    </source>
</evidence>
<evidence type="ECO:0000256" key="1">
    <source>
        <dbReference type="ARBA" id="ARBA00023002"/>
    </source>
</evidence>
<dbReference type="Gene3D" id="3.40.50.720">
    <property type="entry name" value="NAD(P)-binding Rossmann-like Domain"/>
    <property type="match status" value="1"/>
</dbReference>
<dbReference type="GO" id="GO:0016491">
    <property type="term" value="F:oxidoreductase activity"/>
    <property type="evidence" value="ECO:0007669"/>
    <property type="project" value="UniProtKB-KW"/>
</dbReference>
<evidence type="ECO:0000259" key="2">
    <source>
        <dbReference type="Pfam" id="PF03807"/>
    </source>
</evidence>
<proteinExistence type="predicted"/>
<keyword evidence="4" id="KW-1185">Reference proteome</keyword>
<feature type="domain" description="Pyrroline-5-carboxylate reductase catalytic N-terminal" evidence="2">
    <location>
        <begin position="2"/>
        <end position="93"/>
    </location>
</feature>